<feature type="signal peptide" evidence="2">
    <location>
        <begin position="1"/>
        <end position="20"/>
    </location>
</feature>
<sequence length="176" mass="17018">MSGYTLIPVAGLALLVSACATIPDGPSVMVLPGAGQSFDQFRADDVVCQQFASFQVGGVKASDAALSSGVTSAAIGTAVGAAAGAAFGGGTGAAIGAGGGLLAGSAVGAGTASSSRYGTQERYDIAYVQCMYAKGHQVPVSGQFSNVVPRQPAAVTAPSAHIPPPPPGSPPPPPPH</sequence>
<feature type="region of interest" description="Disordered" evidence="1">
    <location>
        <begin position="149"/>
        <end position="176"/>
    </location>
</feature>
<name>A0A975RB23_9GAMM</name>
<evidence type="ECO:0000256" key="1">
    <source>
        <dbReference type="SAM" id="MobiDB-lite"/>
    </source>
</evidence>
<dbReference type="RefSeq" id="WP_215583742.1">
    <property type="nucleotide sequence ID" value="NZ_CP073754.1"/>
</dbReference>
<proteinExistence type="predicted"/>
<evidence type="ECO:0008006" key="5">
    <source>
        <dbReference type="Google" id="ProtNLM"/>
    </source>
</evidence>
<reference evidence="3" key="1">
    <citation type="submission" date="2021-04" db="EMBL/GenBank/DDBJ databases">
        <title>Draft genome sequence data of methanotrophic Methylovulum sp. strain S1L and Methylomonas sp. strain S2AM isolated from boreal lake water columns.</title>
        <authorList>
            <person name="Rissanen A.J."/>
            <person name="Mangayil R."/>
            <person name="Svenning M.M."/>
            <person name="Khanongnuch R."/>
        </authorList>
    </citation>
    <scope>NUCLEOTIDE SEQUENCE</scope>
    <source>
        <strain evidence="3">S2AM</strain>
    </source>
</reference>
<accession>A0A975RB23</accession>
<keyword evidence="2" id="KW-0732">Signal</keyword>
<gene>
    <name evidence="3" type="ORF">KEF85_05505</name>
</gene>
<dbReference type="Proteomes" id="UP000676649">
    <property type="component" value="Chromosome"/>
</dbReference>
<evidence type="ECO:0000256" key="2">
    <source>
        <dbReference type="SAM" id="SignalP"/>
    </source>
</evidence>
<protein>
    <recommendedName>
        <fullName evidence="5">Glycine-zipper-containing OmpA-like membrane domain-containing protein</fullName>
    </recommendedName>
</protein>
<evidence type="ECO:0000313" key="3">
    <source>
        <dbReference type="EMBL" id="QWF71914.1"/>
    </source>
</evidence>
<feature type="compositionally biased region" description="Pro residues" evidence="1">
    <location>
        <begin position="161"/>
        <end position="176"/>
    </location>
</feature>
<evidence type="ECO:0000313" key="4">
    <source>
        <dbReference type="Proteomes" id="UP000676649"/>
    </source>
</evidence>
<dbReference type="EMBL" id="CP073754">
    <property type="protein sequence ID" value="QWF71914.1"/>
    <property type="molecule type" value="Genomic_DNA"/>
</dbReference>
<dbReference type="AlphaFoldDB" id="A0A975RB23"/>
<keyword evidence="4" id="KW-1185">Reference proteome</keyword>
<dbReference type="KEGG" id="mpad:KEF85_05505"/>
<organism evidence="3 4">
    <name type="scientific">Methylomonas paludis</name>
    <dbReference type="NCBI Taxonomy" id="1173101"/>
    <lineage>
        <taxon>Bacteria</taxon>
        <taxon>Pseudomonadati</taxon>
        <taxon>Pseudomonadota</taxon>
        <taxon>Gammaproteobacteria</taxon>
        <taxon>Methylococcales</taxon>
        <taxon>Methylococcaceae</taxon>
        <taxon>Methylomonas</taxon>
    </lineage>
</organism>
<feature type="chain" id="PRO_5037869136" description="Glycine-zipper-containing OmpA-like membrane domain-containing protein" evidence="2">
    <location>
        <begin position="21"/>
        <end position="176"/>
    </location>
</feature>